<feature type="compositionally biased region" description="Pro residues" evidence="1">
    <location>
        <begin position="51"/>
        <end position="64"/>
    </location>
</feature>
<evidence type="ECO:0000313" key="3">
    <source>
        <dbReference type="EMBL" id="MFB9993017.1"/>
    </source>
</evidence>
<feature type="chain" id="PRO_5047105712" evidence="2">
    <location>
        <begin position="21"/>
        <end position="64"/>
    </location>
</feature>
<feature type="compositionally biased region" description="Low complexity" evidence="1">
    <location>
        <begin position="38"/>
        <end position="50"/>
    </location>
</feature>
<gene>
    <name evidence="3" type="ORF">ACFFLM_13670</name>
</gene>
<reference evidence="3 4" key="1">
    <citation type="submission" date="2024-09" db="EMBL/GenBank/DDBJ databases">
        <authorList>
            <person name="Sun Q."/>
            <person name="Mori K."/>
        </authorList>
    </citation>
    <scope>NUCLEOTIDE SEQUENCE [LARGE SCALE GENOMIC DNA]</scope>
    <source>
        <strain evidence="3 4">JCM 13503</strain>
    </source>
</reference>
<keyword evidence="2" id="KW-0732">Signal</keyword>
<sequence>MLRPAAVVVCGARTAFSTAAANPRSFAVCTVTAAPAAANARAAPSPASPASRPPPAQAAPPEPP</sequence>
<keyword evidence="4" id="KW-1185">Reference proteome</keyword>
<proteinExistence type="predicted"/>
<evidence type="ECO:0000256" key="2">
    <source>
        <dbReference type="SAM" id="SignalP"/>
    </source>
</evidence>
<protein>
    <submittedName>
        <fullName evidence="3">Uncharacterized protein</fullName>
    </submittedName>
</protein>
<accession>A0ABV6AZU8</accession>
<comment type="caution">
    <text evidence="3">The sequence shown here is derived from an EMBL/GenBank/DDBJ whole genome shotgun (WGS) entry which is preliminary data.</text>
</comment>
<evidence type="ECO:0000256" key="1">
    <source>
        <dbReference type="SAM" id="MobiDB-lite"/>
    </source>
</evidence>
<evidence type="ECO:0000313" key="4">
    <source>
        <dbReference type="Proteomes" id="UP001589733"/>
    </source>
</evidence>
<dbReference type="EMBL" id="JBHLYR010000044">
    <property type="protein sequence ID" value="MFB9993017.1"/>
    <property type="molecule type" value="Genomic_DNA"/>
</dbReference>
<dbReference type="Proteomes" id="UP001589733">
    <property type="component" value="Unassembled WGS sequence"/>
</dbReference>
<organism evidence="3 4">
    <name type="scientific">Deinococcus oregonensis</name>
    <dbReference type="NCBI Taxonomy" id="1805970"/>
    <lineage>
        <taxon>Bacteria</taxon>
        <taxon>Thermotogati</taxon>
        <taxon>Deinococcota</taxon>
        <taxon>Deinococci</taxon>
        <taxon>Deinococcales</taxon>
        <taxon>Deinococcaceae</taxon>
        <taxon>Deinococcus</taxon>
    </lineage>
</organism>
<feature type="signal peptide" evidence="2">
    <location>
        <begin position="1"/>
        <end position="20"/>
    </location>
</feature>
<dbReference type="RefSeq" id="WP_380011006.1">
    <property type="nucleotide sequence ID" value="NZ_JBHLYR010000044.1"/>
</dbReference>
<feature type="region of interest" description="Disordered" evidence="1">
    <location>
        <begin position="38"/>
        <end position="64"/>
    </location>
</feature>
<name>A0ABV6AZU8_9DEIO</name>